<dbReference type="GO" id="GO:0016811">
    <property type="term" value="F:hydrolase activity, acting on carbon-nitrogen (but not peptide) bonds, in linear amides"/>
    <property type="evidence" value="ECO:0007669"/>
    <property type="project" value="InterPro"/>
</dbReference>
<sequence>MSRLAAVQMASGPNRQANLIEAGRLIADAARSGAELVALPENFGLMGMVDDDLVTAAEADGEGPLQEFLAEQARRNGIWLVGGTVPIASADGTRARPACLVFDDRGQRVARYDKIHLFDVHLPDSGESYTESRTLEPGEAVVTLDSPFGRLGLAVCYDLRFPELFREMVAAGAETFIVPSAFTAITGRAHWEVLTRARAIENLCYLVAPAQGGYHANGRQTWGHSAIIDPWGSVLDRLPNGSGVVVADRNADYQRSVRRTFPALEHRRR</sequence>
<evidence type="ECO:0000259" key="3">
    <source>
        <dbReference type="PROSITE" id="PS50263"/>
    </source>
</evidence>
<protein>
    <submittedName>
        <fullName evidence="4">Nitrilase</fullName>
    </submittedName>
</protein>
<dbReference type="EMBL" id="FOMJ01000003">
    <property type="protein sequence ID" value="SFD26067.1"/>
    <property type="molecule type" value="Genomic_DNA"/>
</dbReference>
<dbReference type="InterPro" id="IPR036526">
    <property type="entry name" value="C-N_Hydrolase_sf"/>
</dbReference>
<dbReference type="PROSITE" id="PS01227">
    <property type="entry name" value="UPF0012"/>
    <property type="match status" value="1"/>
</dbReference>
<gene>
    <name evidence="4" type="ORF">SAMN05660831_01320</name>
</gene>
<feature type="domain" description="CN hydrolase" evidence="3">
    <location>
        <begin position="2"/>
        <end position="251"/>
    </location>
</feature>
<evidence type="ECO:0000313" key="5">
    <source>
        <dbReference type="Proteomes" id="UP000198611"/>
    </source>
</evidence>
<comment type="similarity">
    <text evidence="1">Belongs to the carbon-nitrogen hydrolase superfamily. NIT1/NIT2 family.</text>
</comment>
<dbReference type="PANTHER" id="PTHR23088:SF27">
    <property type="entry name" value="DEAMINATED GLUTATHIONE AMIDASE"/>
    <property type="match status" value="1"/>
</dbReference>
<proteinExistence type="inferred from homology"/>
<dbReference type="STRING" id="1123397.SAMN05660831_01320"/>
<dbReference type="InterPro" id="IPR045254">
    <property type="entry name" value="Nit1/2_C-N_Hydrolase"/>
</dbReference>
<dbReference type="InterPro" id="IPR003010">
    <property type="entry name" value="C-N_Hydrolase"/>
</dbReference>
<evidence type="ECO:0000256" key="1">
    <source>
        <dbReference type="ARBA" id="ARBA00010613"/>
    </source>
</evidence>
<dbReference type="Proteomes" id="UP000198611">
    <property type="component" value="Unassembled WGS sequence"/>
</dbReference>
<dbReference type="SUPFAM" id="SSF56317">
    <property type="entry name" value="Carbon-nitrogen hydrolase"/>
    <property type="match status" value="1"/>
</dbReference>
<dbReference type="OrthoDB" id="9811121at2"/>
<dbReference type="Pfam" id="PF00795">
    <property type="entry name" value="CN_hydrolase"/>
    <property type="match status" value="1"/>
</dbReference>
<dbReference type="AlphaFoldDB" id="A0A1I1QVP9"/>
<evidence type="ECO:0000256" key="2">
    <source>
        <dbReference type="ARBA" id="ARBA00022801"/>
    </source>
</evidence>
<reference evidence="4 5" key="1">
    <citation type="submission" date="2016-10" db="EMBL/GenBank/DDBJ databases">
        <authorList>
            <person name="de Groot N.N."/>
        </authorList>
    </citation>
    <scope>NUCLEOTIDE SEQUENCE [LARGE SCALE GENOMIC DNA]</scope>
    <source>
        <strain evidence="4 5">HL3</strain>
    </source>
</reference>
<accession>A0A1I1QVP9</accession>
<dbReference type="InterPro" id="IPR001110">
    <property type="entry name" value="UPF0012_CS"/>
</dbReference>
<dbReference type="Gene3D" id="3.60.110.10">
    <property type="entry name" value="Carbon-nitrogen hydrolase"/>
    <property type="match status" value="1"/>
</dbReference>
<evidence type="ECO:0000313" key="4">
    <source>
        <dbReference type="EMBL" id="SFD26067.1"/>
    </source>
</evidence>
<dbReference type="CDD" id="cd07572">
    <property type="entry name" value="nit"/>
    <property type="match status" value="1"/>
</dbReference>
<dbReference type="PROSITE" id="PS50263">
    <property type="entry name" value="CN_HYDROLASE"/>
    <property type="match status" value="1"/>
</dbReference>
<keyword evidence="5" id="KW-1185">Reference proteome</keyword>
<keyword evidence="2" id="KW-0378">Hydrolase</keyword>
<organism evidence="4 5">
    <name type="scientific">Thiohalospira halophila DSM 15071</name>
    <dbReference type="NCBI Taxonomy" id="1123397"/>
    <lineage>
        <taxon>Bacteria</taxon>
        <taxon>Pseudomonadati</taxon>
        <taxon>Pseudomonadota</taxon>
        <taxon>Gammaproteobacteria</taxon>
        <taxon>Thiohalospirales</taxon>
        <taxon>Thiohalospiraceae</taxon>
        <taxon>Thiohalospira</taxon>
    </lineage>
</organism>
<name>A0A1I1QVP9_9GAMM</name>
<dbReference type="PANTHER" id="PTHR23088">
    <property type="entry name" value="NITRILASE-RELATED"/>
    <property type="match status" value="1"/>
</dbReference>
<dbReference type="RefSeq" id="WP_093427965.1">
    <property type="nucleotide sequence ID" value="NZ_FOMJ01000003.1"/>
</dbReference>